<dbReference type="Gramene" id="TuG1812G0700002071.01.T01">
    <property type="protein sequence ID" value="TuG1812G0700002071.01.T01.cds453495"/>
    <property type="gene ID" value="TuG1812G0700002071.01"/>
</dbReference>
<keyword evidence="1" id="KW-0812">Transmembrane</keyword>
<evidence type="ECO:0000256" key="1">
    <source>
        <dbReference type="SAM" id="Phobius"/>
    </source>
</evidence>
<evidence type="ECO:0000313" key="2">
    <source>
        <dbReference type="EnsemblPlants" id="TuG1812G0700002071.01.T01.cds453495"/>
    </source>
</evidence>
<dbReference type="EnsemblPlants" id="TuG1812G0700002071.01.T01">
    <property type="protein sequence ID" value="TuG1812G0700002071.01.T01.cds453495"/>
    <property type="gene ID" value="TuG1812G0700002071.01"/>
</dbReference>
<sequence>MARNSITTSIVYIFCLCKLEYNFLTLLCVYFVSRCCKLSFHGGFCELQML</sequence>
<reference evidence="2" key="3">
    <citation type="submission" date="2022-06" db="UniProtKB">
        <authorList>
            <consortium name="EnsemblPlants"/>
        </authorList>
    </citation>
    <scope>IDENTIFICATION</scope>
</reference>
<reference evidence="2" key="2">
    <citation type="submission" date="2018-03" db="EMBL/GenBank/DDBJ databases">
        <title>The Triticum urartu genome reveals the dynamic nature of wheat genome evolution.</title>
        <authorList>
            <person name="Ling H."/>
            <person name="Ma B."/>
            <person name="Shi X."/>
            <person name="Liu H."/>
            <person name="Dong L."/>
            <person name="Sun H."/>
            <person name="Cao Y."/>
            <person name="Gao Q."/>
            <person name="Zheng S."/>
            <person name="Li Y."/>
            <person name="Yu Y."/>
            <person name="Du H."/>
            <person name="Qi M."/>
            <person name="Li Y."/>
            <person name="Yu H."/>
            <person name="Cui Y."/>
            <person name="Wang N."/>
            <person name="Chen C."/>
            <person name="Wu H."/>
            <person name="Zhao Y."/>
            <person name="Zhang J."/>
            <person name="Li Y."/>
            <person name="Zhou W."/>
            <person name="Zhang B."/>
            <person name="Hu W."/>
            <person name="Eijk M."/>
            <person name="Tang J."/>
            <person name="Witsenboer H."/>
            <person name="Zhao S."/>
            <person name="Li Z."/>
            <person name="Zhang A."/>
            <person name="Wang D."/>
            <person name="Liang C."/>
        </authorList>
    </citation>
    <scope>NUCLEOTIDE SEQUENCE [LARGE SCALE GENOMIC DNA]</scope>
    <source>
        <strain evidence="2">cv. G1812</strain>
    </source>
</reference>
<dbReference type="Proteomes" id="UP000015106">
    <property type="component" value="Chromosome 7"/>
</dbReference>
<organism evidence="2 3">
    <name type="scientific">Triticum urartu</name>
    <name type="common">Red wild einkorn</name>
    <name type="synonym">Crithodium urartu</name>
    <dbReference type="NCBI Taxonomy" id="4572"/>
    <lineage>
        <taxon>Eukaryota</taxon>
        <taxon>Viridiplantae</taxon>
        <taxon>Streptophyta</taxon>
        <taxon>Embryophyta</taxon>
        <taxon>Tracheophyta</taxon>
        <taxon>Spermatophyta</taxon>
        <taxon>Magnoliopsida</taxon>
        <taxon>Liliopsida</taxon>
        <taxon>Poales</taxon>
        <taxon>Poaceae</taxon>
        <taxon>BOP clade</taxon>
        <taxon>Pooideae</taxon>
        <taxon>Triticodae</taxon>
        <taxon>Triticeae</taxon>
        <taxon>Triticinae</taxon>
        <taxon>Triticum</taxon>
    </lineage>
</organism>
<keyword evidence="1" id="KW-1133">Transmembrane helix</keyword>
<keyword evidence="3" id="KW-1185">Reference proteome</keyword>
<dbReference type="AlphaFoldDB" id="A0A8R7V0Q1"/>
<keyword evidence="1" id="KW-0472">Membrane</keyword>
<protein>
    <submittedName>
        <fullName evidence="2">Uncharacterized protein</fullName>
    </submittedName>
</protein>
<reference evidence="3" key="1">
    <citation type="journal article" date="2013" name="Nature">
        <title>Draft genome of the wheat A-genome progenitor Triticum urartu.</title>
        <authorList>
            <person name="Ling H.Q."/>
            <person name="Zhao S."/>
            <person name="Liu D."/>
            <person name="Wang J."/>
            <person name="Sun H."/>
            <person name="Zhang C."/>
            <person name="Fan H."/>
            <person name="Li D."/>
            <person name="Dong L."/>
            <person name="Tao Y."/>
            <person name="Gao C."/>
            <person name="Wu H."/>
            <person name="Li Y."/>
            <person name="Cui Y."/>
            <person name="Guo X."/>
            <person name="Zheng S."/>
            <person name="Wang B."/>
            <person name="Yu K."/>
            <person name="Liang Q."/>
            <person name="Yang W."/>
            <person name="Lou X."/>
            <person name="Chen J."/>
            <person name="Feng M."/>
            <person name="Jian J."/>
            <person name="Zhang X."/>
            <person name="Luo G."/>
            <person name="Jiang Y."/>
            <person name="Liu J."/>
            <person name="Wang Z."/>
            <person name="Sha Y."/>
            <person name="Zhang B."/>
            <person name="Wu H."/>
            <person name="Tang D."/>
            <person name="Shen Q."/>
            <person name="Xue P."/>
            <person name="Zou S."/>
            <person name="Wang X."/>
            <person name="Liu X."/>
            <person name="Wang F."/>
            <person name="Yang Y."/>
            <person name="An X."/>
            <person name="Dong Z."/>
            <person name="Zhang K."/>
            <person name="Zhang X."/>
            <person name="Luo M.C."/>
            <person name="Dvorak J."/>
            <person name="Tong Y."/>
            <person name="Wang J."/>
            <person name="Yang H."/>
            <person name="Li Z."/>
            <person name="Wang D."/>
            <person name="Zhang A."/>
            <person name="Wang J."/>
        </authorList>
    </citation>
    <scope>NUCLEOTIDE SEQUENCE</scope>
    <source>
        <strain evidence="3">cv. G1812</strain>
    </source>
</reference>
<evidence type="ECO:0000313" key="3">
    <source>
        <dbReference type="Proteomes" id="UP000015106"/>
    </source>
</evidence>
<name>A0A8R7V0Q1_TRIUA</name>
<accession>A0A8R7V0Q1</accession>
<proteinExistence type="predicted"/>
<feature type="transmembrane region" description="Helical" evidence="1">
    <location>
        <begin position="6"/>
        <end position="32"/>
    </location>
</feature>